<accession>A0A1D8IT88</accession>
<dbReference type="Pfam" id="PF04305">
    <property type="entry name" value="DUF455"/>
    <property type="match status" value="1"/>
</dbReference>
<evidence type="ECO:0000313" key="1">
    <source>
        <dbReference type="EMBL" id="AOU99595.1"/>
    </source>
</evidence>
<proteinExistence type="predicted"/>
<dbReference type="RefSeq" id="WP_070079943.1">
    <property type="nucleotide sequence ID" value="NZ_CP017415.1"/>
</dbReference>
<dbReference type="CDD" id="cd00657">
    <property type="entry name" value="Ferritin_like"/>
    <property type="match status" value="1"/>
</dbReference>
<dbReference type="Proteomes" id="UP000095401">
    <property type="component" value="Chromosome"/>
</dbReference>
<evidence type="ECO:0008006" key="3">
    <source>
        <dbReference type="Google" id="ProtNLM"/>
    </source>
</evidence>
<dbReference type="InterPro" id="IPR007402">
    <property type="entry name" value="DUF455"/>
</dbReference>
<organism evidence="1 2">
    <name type="scientific">Acidihalobacter yilgarnensis</name>
    <dbReference type="NCBI Taxonomy" id="2819280"/>
    <lineage>
        <taxon>Bacteria</taxon>
        <taxon>Pseudomonadati</taxon>
        <taxon>Pseudomonadota</taxon>
        <taxon>Gammaproteobacteria</taxon>
        <taxon>Chromatiales</taxon>
        <taxon>Ectothiorhodospiraceae</taxon>
        <taxon>Acidihalobacter</taxon>
    </lineage>
</organism>
<dbReference type="PANTHER" id="PTHR42782">
    <property type="entry name" value="SI:CH73-314G15.3"/>
    <property type="match status" value="1"/>
</dbReference>
<dbReference type="EMBL" id="CP017415">
    <property type="protein sequence ID" value="AOU99595.1"/>
    <property type="molecule type" value="Genomic_DNA"/>
</dbReference>
<dbReference type="PANTHER" id="PTHR42782:SF4">
    <property type="entry name" value="DUF455 DOMAIN-CONTAINING PROTEIN"/>
    <property type="match status" value="1"/>
</dbReference>
<dbReference type="Gene3D" id="1.20.1260.10">
    <property type="match status" value="1"/>
</dbReference>
<sequence length="258" mass="28257">MEPDPQRKCAATAQLWVDWQAGRLRPEADAPPVARVAVAGRPARPELVPPREVPRRGLGSAAGRVALIHAVAHIEFNAVNLALDAVYRFREMPEAFAGDWLRIAAEEARHFGLVSDRLAELGRAYGDFPAHNGLWEMACKTDHDVLLRMALVPRVLEARGLDVTPGMIERLSAAGDRETVAVLEVILREEIGHVAAGSHWYAYLCRARGLEPEATFRELVKTHAPGYVQGPLHAAGRLAAGFSEMELAGLEALRHPQE</sequence>
<evidence type="ECO:0000313" key="2">
    <source>
        <dbReference type="Proteomes" id="UP000095401"/>
    </source>
</evidence>
<name>A0A1D8IT88_9GAMM</name>
<dbReference type="InterPro" id="IPR012347">
    <property type="entry name" value="Ferritin-like"/>
</dbReference>
<reference evidence="2" key="1">
    <citation type="submission" date="2016-09" db="EMBL/GenBank/DDBJ databases">
        <title>Acidihalobacter prosperus F5.</title>
        <authorList>
            <person name="Khaleque H.N."/>
            <person name="Ramsay J.P."/>
            <person name="Kaksonen A.H."/>
            <person name="Boxall N.J."/>
            <person name="Watkin E.L.J."/>
        </authorList>
    </citation>
    <scope>NUCLEOTIDE SEQUENCE [LARGE SCALE GENOMIC DNA]</scope>
    <source>
        <strain evidence="2">F5</strain>
    </source>
</reference>
<protein>
    <recommendedName>
        <fullName evidence="3">DUF455 domain-containing protein</fullName>
    </recommendedName>
</protein>
<dbReference type="KEGG" id="aprs:BI364_06165"/>
<dbReference type="InterPro" id="IPR011197">
    <property type="entry name" value="UCP012318"/>
</dbReference>
<dbReference type="AlphaFoldDB" id="A0A1D8IT88"/>
<gene>
    <name evidence="1" type="ORF">BI364_06165</name>
</gene>
<keyword evidence="2" id="KW-1185">Reference proteome</keyword>
<dbReference type="SUPFAM" id="SSF47240">
    <property type="entry name" value="Ferritin-like"/>
    <property type="match status" value="1"/>
</dbReference>
<dbReference type="InterPro" id="IPR009078">
    <property type="entry name" value="Ferritin-like_SF"/>
</dbReference>
<dbReference type="PIRSF" id="PIRSF012318">
    <property type="entry name" value="UCP012318"/>
    <property type="match status" value="1"/>
</dbReference>